<dbReference type="PANTHER" id="PTHR43080">
    <property type="entry name" value="CBS DOMAIN-CONTAINING PROTEIN CBSX3, MITOCHONDRIAL"/>
    <property type="match status" value="1"/>
</dbReference>
<dbReference type="Proteomes" id="UP000061457">
    <property type="component" value="Chromosome I"/>
</dbReference>
<dbReference type="PROSITE" id="PS51371">
    <property type="entry name" value="CBS"/>
    <property type="match status" value="2"/>
</dbReference>
<evidence type="ECO:0000256" key="2">
    <source>
        <dbReference type="PROSITE-ProRule" id="PRU00703"/>
    </source>
</evidence>
<dbReference type="InterPro" id="IPR044729">
    <property type="entry name" value="CBS_bac"/>
</dbReference>
<protein>
    <submittedName>
        <fullName evidence="4">CBS domain containing membrane protein</fullName>
    </submittedName>
</protein>
<dbReference type="STRING" id="161398.PP2015_1314"/>
<gene>
    <name evidence="4" type="ORF">PP2015_1314</name>
</gene>
<dbReference type="Gene3D" id="3.10.580.10">
    <property type="entry name" value="CBS-domain"/>
    <property type="match status" value="1"/>
</dbReference>
<dbReference type="OrthoDB" id="9790355at2"/>
<sequence>MHSIKVKDYLNHRPVTFSQDMRIEAAVEKLLQSGQSGGPVIDENKKVIGFLSEQDCLKKMLEATYQNESHSVVSDVMNAEPFCVSADDSIVQMADRMTVNTPKLYPVCDSDGILVGVITRAHVLLALDKYLHDNYESGHRYV</sequence>
<dbReference type="RefSeq" id="WP_058029528.1">
    <property type="nucleotide sequence ID" value="NZ_CP013187.1"/>
</dbReference>
<evidence type="ECO:0000259" key="3">
    <source>
        <dbReference type="PROSITE" id="PS51371"/>
    </source>
</evidence>
<reference evidence="4 5" key="1">
    <citation type="submission" date="2015-11" db="EMBL/GenBank/DDBJ databases">
        <authorList>
            <person name="Zhang Y."/>
            <person name="Guo Z."/>
        </authorList>
    </citation>
    <scope>NUCLEOTIDE SEQUENCE [LARGE SCALE GENOMIC DNA]</scope>
    <source>
        <strain evidence="4 5">KCTC 12086</strain>
    </source>
</reference>
<dbReference type="InterPro" id="IPR000644">
    <property type="entry name" value="CBS_dom"/>
</dbReference>
<dbReference type="AlphaFoldDB" id="A0A0S2K1I3"/>
<dbReference type="PATRIC" id="fig|161398.10.peg.1340"/>
<dbReference type="InterPro" id="IPR051257">
    <property type="entry name" value="Diverse_CBS-Domain"/>
</dbReference>
<organism evidence="4 5">
    <name type="scientific">Pseudoalteromonas phenolica</name>
    <dbReference type="NCBI Taxonomy" id="161398"/>
    <lineage>
        <taxon>Bacteria</taxon>
        <taxon>Pseudomonadati</taxon>
        <taxon>Pseudomonadota</taxon>
        <taxon>Gammaproteobacteria</taxon>
        <taxon>Alteromonadales</taxon>
        <taxon>Pseudoalteromonadaceae</taxon>
        <taxon>Pseudoalteromonas</taxon>
    </lineage>
</organism>
<dbReference type="SUPFAM" id="SSF54631">
    <property type="entry name" value="CBS-domain pair"/>
    <property type="match status" value="1"/>
</dbReference>
<evidence type="ECO:0000313" key="4">
    <source>
        <dbReference type="EMBL" id="ALO41826.1"/>
    </source>
</evidence>
<accession>A0A0S2K1I3</accession>
<keyword evidence="1 2" id="KW-0129">CBS domain</keyword>
<dbReference type="SMART" id="SM00116">
    <property type="entry name" value="CBS"/>
    <property type="match status" value="2"/>
</dbReference>
<keyword evidence="5" id="KW-1185">Reference proteome</keyword>
<name>A0A0S2K1I3_9GAMM</name>
<feature type="domain" description="CBS" evidence="3">
    <location>
        <begin position="77"/>
        <end position="134"/>
    </location>
</feature>
<evidence type="ECO:0000256" key="1">
    <source>
        <dbReference type="ARBA" id="ARBA00023122"/>
    </source>
</evidence>
<dbReference type="InterPro" id="IPR046342">
    <property type="entry name" value="CBS_dom_sf"/>
</dbReference>
<evidence type="ECO:0000313" key="5">
    <source>
        <dbReference type="Proteomes" id="UP000061457"/>
    </source>
</evidence>
<feature type="domain" description="CBS" evidence="3">
    <location>
        <begin position="10"/>
        <end position="69"/>
    </location>
</feature>
<dbReference type="EMBL" id="CP013187">
    <property type="protein sequence ID" value="ALO41826.1"/>
    <property type="molecule type" value="Genomic_DNA"/>
</dbReference>
<dbReference type="KEGG" id="pphe:PP2015_1314"/>
<dbReference type="Pfam" id="PF00571">
    <property type="entry name" value="CBS"/>
    <property type="match status" value="2"/>
</dbReference>
<dbReference type="PANTHER" id="PTHR43080:SF26">
    <property type="entry name" value="REGULATORY PROTEIN"/>
    <property type="match status" value="1"/>
</dbReference>
<proteinExistence type="predicted"/>
<dbReference type="CDD" id="cd04629">
    <property type="entry name" value="CBS_pair_bac"/>
    <property type="match status" value="1"/>
</dbReference>